<dbReference type="PROSITE" id="PS00389">
    <property type="entry name" value="ATPASE_DELTA"/>
    <property type="match status" value="1"/>
</dbReference>
<dbReference type="InterPro" id="IPR026015">
    <property type="entry name" value="ATP_synth_OSCP/delta_N_sf"/>
</dbReference>
<comment type="function">
    <text evidence="8">This protein is part of the stalk that links CF(0) to CF(1). It either transmits conformational changes from CF(0) to CF(1) or is implicated in proton conduction.</text>
</comment>
<protein>
    <recommendedName>
        <fullName evidence="8">ATP synthase subunit delta</fullName>
    </recommendedName>
    <alternativeName>
        <fullName evidence="8">ATP synthase F(1) sector subunit delta</fullName>
    </alternativeName>
    <alternativeName>
        <fullName evidence="8">F-type ATPase subunit delta</fullName>
        <shortName evidence="8">F-ATPase subunit delta</shortName>
    </alternativeName>
</protein>
<dbReference type="InterPro" id="IPR020781">
    <property type="entry name" value="ATPase_OSCP/d_CS"/>
</dbReference>
<dbReference type="NCBIfam" id="NF004403">
    <property type="entry name" value="PRK05758.2-4"/>
    <property type="match status" value="1"/>
</dbReference>
<evidence type="ECO:0000256" key="3">
    <source>
        <dbReference type="ARBA" id="ARBA00022781"/>
    </source>
</evidence>
<dbReference type="SUPFAM" id="SSF47928">
    <property type="entry name" value="N-terminal domain of the delta subunit of the F1F0-ATP synthase"/>
    <property type="match status" value="1"/>
</dbReference>
<dbReference type="AlphaFoldDB" id="A0A0B5AQ46"/>
<keyword evidence="6 8" id="KW-0139">CF(1)</keyword>
<dbReference type="GO" id="GO:0045259">
    <property type="term" value="C:proton-transporting ATP synthase complex"/>
    <property type="evidence" value="ECO:0007669"/>
    <property type="project" value="UniProtKB-KW"/>
</dbReference>
<dbReference type="EMBL" id="CP009416">
    <property type="protein sequence ID" value="AJD92325.1"/>
    <property type="molecule type" value="Genomic_DNA"/>
</dbReference>
<keyword evidence="8" id="KW-1003">Cell membrane</keyword>
<organism evidence="9 10">
    <name type="scientific">Jeotgalibacillus malaysiensis</name>
    <dbReference type="NCBI Taxonomy" id="1508404"/>
    <lineage>
        <taxon>Bacteria</taxon>
        <taxon>Bacillati</taxon>
        <taxon>Bacillota</taxon>
        <taxon>Bacilli</taxon>
        <taxon>Bacillales</taxon>
        <taxon>Caryophanaceae</taxon>
        <taxon>Jeotgalibacillus</taxon>
    </lineage>
</organism>
<dbReference type="PANTHER" id="PTHR11910">
    <property type="entry name" value="ATP SYNTHASE DELTA CHAIN"/>
    <property type="match status" value="1"/>
</dbReference>
<dbReference type="NCBIfam" id="TIGR01145">
    <property type="entry name" value="ATP_synt_delta"/>
    <property type="match status" value="1"/>
</dbReference>
<evidence type="ECO:0000256" key="5">
    <source>
        <dbReference type="ARBA" id="ARBA00023136"/>
    </source>
</evidence>
<dbReference type="Gene3D" id="1.10.520.20">
    <property type="entry name" value="N-terminal domain of the delta subunit of the F1F0-ATP synthase"/>
    <property type="match status" value="1"/>
</dbReference>
<comment type="subcellular location">
    <subcellularLocation>
        <location evidence="8">Cell membrane</location>
        <topology evidence="8">Peripheral membrane protein</topology>
    </subcellularLocation>
    <subcellularLocation>
        <location evidence="1">Membrane</location>
    </subcellularLocation>
</comment>
<keyword evidence="3 8" id="KW-0375">Hydrogen ion transport</keyword>
<keyword evidence="5 8" id="KW-0472">Membrane</keyword>
<evidence type="ECO:0000313" key="9">
    <source>
        <dbReference type="EMBL" id="AJD92325.1"/>
    </source>
</evidence>
<comment type="function">
    <text evidence="8">F(1)F(0) ATP synthase produces ATP from ADP in the presence of a proton or sodium gradient. F-type ATPases consist of two structural domains, F(1) containing the extramembraneous catalytic core and F(0) containing the membrane proton channel, linked together by a central stalk and a peripheral stalk. During catalysis, ATP synthesis in the catalytic domain of F(1) is coupled via a rotary mechanism of the central stalk subunits to proton translocation.</text>
</comment>
<dbReference type="Proteomes" id="UP000031449">
    <property type="component" value="Chromosome"/>
</dbReference>
<proteinExistence type="inferred from homology"/>
<evidence type="ECO:0000256" key="7">
    <source>
        <dbReference type="ARBA" id="ARBA00023310"/>
    </source>
</evidence>
<evidence type="ECO:0000256" key="8">
    <source>
        <dbReference type="HAMAP-Rule" id="MF_01416"/>
    </source>
</evidence>
<reference evidence="9 10" key="1">
    <citation type="submission" date="2014-08" db="EMBL/GenBank/DDBJ databases">
        <title>Complete genome of a marine bacteria Jeotgalibacillus malaysiensis.</title>
        <authorList>
            <person name="Yaakop A.S."/>
            <person name="Chan K.-G."/>
            <person name="Goh K.M."/>
        </authorList>
    </citation>
    <scope>NUCLEOTIDE SEQUENCE [LARGE SCALE GENOMIC DNA]</scope>
    <source>
        <strain evidence="9 10">D5</strain>
    </source>
</reference>
<dbReference type="GO" id="GO:0046933">
    <property type="term" value="F:proton-transporting ATP synthase activity, rotational mechanism"/>
    <property type="evidence" value="ECO:0007669"/>
    <property type="project" value="UniProtKB-UniRule"/>
</dbReference>
<keyword evidence="2 8" id="KW-0813">Transport</keyword>
<accession>A0A0B5AQ46</accession>
<dbReference type="PRINTS" id="PR00125">
    <property type="entry name" value="ATPASEDELTA"/>
</dbReference>
<evidence type="ECO:0000313" key="10">
    <source>
        <dbReference type="Proteomes" id="UP000031449"/>
    </source>
</evidence>
<evidence type="ECO:0000256" key="6">
    <source>
        <dbReference type="ARBA" id="ARBA00023196"/>
    </source>
</evidence>
<evidence type="ECO:0000256" key="2">
    <source>
        <dbReference type="ARBA" id="ARBA00022448"/>
    </source>
</evidence>
<dbReference type="HAMAP" id="MF_01416">
    <property type="entry name" value="ATP_synth_delta_bact"/>
    <property type="match status" value="1"/>
</dbReference>
<dbReference type="Pfam" id="PF00213">
    <property type="entry name" value="OSCP"/>
    <property type="match status" value="1"/>
</dbReference>
<name>A0A0B5AQ46_9BACL</name>
<keyword evidence="10" id="KW-1185">Reference proteome</keyword>
<dbReference type="InterPro" id="IPR000711">
    <property type="entry name" value="ATPase_OSCP/dsu"/>
</dbReference>
<dbReference type="KEGG" id="jeo:JMA_30080"/>
<dbReference type="GO" id="GO:0005886">
    <property type="term" value="C:plasma membrane"/>
    <property type="evidence" value="ECO:0007669"/>
    <property type="project" value="UniProtKB-SubCell"/>
</dbReference>
<evidence type="ECO:0000256" key="4">
    <source>
        <dbReference type="ARBA" id="ARBA00023065"/>
    </source>
</evidence>
<dbReference type="OrthoDB" id="9802471at2"/>
<keyword evidence="7 8" id="KW-0066">ATP synthesis</keyword>
<dbReference type="STRING" id="1508404.JMA_30080"/>
<comment type="similarity">
    <text evidence="8">Belongs to the ATPase delta chain family.</text>
</comment>
<dbReference type="HOGENOM" id="CLU_085114_4_1_9"/>
<evidence type="ECO:0000256" key="1">
    <source>
        <dbReference type="ARBA" id="ARBA00004370"/>
    </source>
</evidence>
<sequence>MSKSTAAARYAQALFELAVKHGQTDQIEEDLRTVRQVFTQTPELSQLLQSPKWSKDQKKQLIEKSFSGISEHVLNTMYILIDRRRNNEMVELADEYINRALDARGTAVAHVSSATKLSDADKEAISASFAPQVGKQRLDIHNHVDSALLGGIRIRIGNRIFDGTLRNKLNRLERELKR</sequence>
<keyword evidence="4 8" id="KW-0406">Ion transport</keyword>
<gene>
    <name evidence="8" type="primary">atpH</name>
    <name evidence="9" type="ORF">JMA_30080</name>
</gene>